<evidence type="ECO:0008006" key="4">
    <source>
        <dbReference type="Google" id="ProtNLM"/>
    </source>
</evidence>
<feature type="transmembrane region" description="Helical" evidence="1">
    <location>
        <begin position="41"/>
        <end position="58"/>
    </location>
</feature>
<reference evidence="2 3" key="1">
    <citation type="submission" date="2023-05" db="EMBL/GenBank/DDBJ databases">
        <title>Comparative genomics reveals the evidence of polycyclic aromatic hydrocarbons degradation in moderately halophilic genus Pontibacillus.</title>
        <authorList>
            <person name="Yang H."/>
            <person name="Qian Z."/>
        </authorList>
    </citation>
    <scope>NUCLEOTIDE SEQUENCE [LARGE SCALE GENOMIC DNA]</scope>
    <source>
        <strain evidence="3">HN14</strain>
    </source>
</reference>
<dbReference type="Proteomes" id="UP001236652">
    <property type="component" value="Chromosome"/>
</dbReference>
<protein>
    <recommendedName>
        <fullName evidence="4">DUF3278 domain-containing protein</fullName>
    </recommendedName>
</protein>
<accession>A0ABY8V1H5</accession>
<sequence>MTEQELKRLRRKQLIGINVSLIALTVGASIIFSFFTTGKQFHLSLFLIISISFVFTLYRRMTGFDGWGKDMKKLKEYERKQLGTSAYNKELNLSLIAQGFLVFVMGLQYVEESAQSPFFYNNLQTFMFVFLMIILPLATWRELSRARKMDQSHQNG</sequence>
<evidence type="ECO:0000313" key="2">
    <source>
        <dbReference type="EMBL" id="WIF99353.1"/>
    </source>
</evidence>
<evidence type="ECO:0000313" key="3">
    <source>
        <dbReference type="Proteomes" id="UP001236652"/>
    </source>
</evidence>
<gene>
    <name evidence="2" type="ORF">QNI29_06765</name>
</gene>
<dbReference type="EMBL" id="CP126446">
    <property type="protein sequence ID" value="WIF99353.1"/>
    <property type="molecule type" value="Genomic_DNA"/>
</dbReference>
<feature type="transmembrane region" description="Helical" evidence="1">
    <location>
        <begin position="91"/>
        <end position="110"/>
    </location>
</feature>
<name>A0ABY8V1H5_9BACI</name>
<feature type="transmembrane region" description="Helical" evidence="1">
    <location>
        <begin position="122"/>
        <end position="140"/>
    </location>
</feature>
<keyword evidence="1" id="KW-0812">Transmembrane</keyword>
<organism evidence="2 3">
    <name type="scientific">Pontibacillus chungwhensis</name>
    <dbReference type="NCBI Taxonomy" id="265426"/>
    <lineage>
        <taxon>Bacteria</taxon>
        <taxon>Bacillati</taxon>
        <taxon>Bacillota</taxon>
        <taxon>Bacilli</taxon>
        <taxon>Bacillales</taxon>
        <taxon>Bacillaceae</taxon>
        <taxon>Pontibacillus</taxon>
    </lineage>
</organism>
<keyword evidence="1" id="KW-1133">Transmembrane helix</keyword>
<proteinExistence type="predicted"/>
<keyword evidence="3" id="KW-1185">Reference proteome</keyword>
<keyword evidence="1" id="KW-0472">Membrane</keyword>
<dbReference type="RefSeq" id="WP_231418032.1">
    <property type="nucleotide sequence ID" value="NZ_CP126446.1"/>
</dbReference>
<feature type="transmembrane region" description="Helical" evidence="1">
    <location>
        <begin position="14"/>
        <end position="35"/>
    </location>
</feature>
<evidence type="ECO:0000256" key="1">
    <source>
        <dbReference type="SAM" id="Phobius"/>
    </source>
</evidence>